<keyword evidence="1" id="KW-1133">Transmembrane helix</keyword>
<accession>A0A916S6W4</accession>
<feature type="transmembrane region" description="Helical" evidence="1">
    <location>
        <begin position="30"/>
        <end position="51"/>
    </location>
</feature>
<dbReference type="AlphaFoldDB" id="A0A916S6W4"/>
<reference evidence="2" key="1">
    <citation type="journal article" date="2014" name="Int. J. Syst. Evol. Microbiol.">
        <title>Complete genome sequence of Corynebacterium casei LMG S-19264T (=DSM 44701T), isolated from a smear-ripened cheese.</title>
        <authorList>
            <consortium name="US DOE Joint Genome Institute (JGI-PGF)"/>
            <person name="Walter F."/>
            <person name="Albersmeier A."/>
            <person name="Kalinowski J."/>
            <person name="Ruckert C."/>
        </authorList>
    </citation>
    <scope>NUCLEOTIDE SEQUENCE</scope>
    <source>
        <strain evidence="2">CGMCC 1.12408</strain>
    </source>
</reference>
<keyword evidence="3" id="KW-1185">Reference proteome</keyword>
<comment type="caution">
    <text evidence="2">The sequence shown here is derived from an EMBL/GenBank/DDBJ whole genome shotgun (WGS) entry which is preliminary data.</text>
</comment>
<name>A0A916S6W4_9BACI</name>
<evidence type="ECO:0000313" key="2">
    <source>
        <dbReference type="EMBL" id="GGA87553.1"/>
    </source>
</evidence>
<dbReference type="RefSeq" id="WP_188385773.1">
    <property type="nucleotide sequence ID" value="NZ_BMEY01000021.1"/>
</dbReference>
<proteinExistence type="predicted"/>
<keyword evidence="1" id="KW-0812">Transmembrane</keyword>
<sequence length="53" mass="6046">MTIVIVTVILIMFFYTLGFSITLWNEKNKIGSITVFILAVAIMVIPFSTFLKF</sequence>
<gene>
    <name evidence="2" type="ORF">GCM10008025_32930</name>
</gene>
<protein>
    <submittedName>
        <fullName evidence="2">Uncharacterized protein</fullName>
    </submittedName>
</protein>
<dbReference type="EMBL" id="BMEY01000021">
    <property type="protein sequence ID" value="GGA87553.1"/>
    <property type="molecule type" value="Genomic_DNA"/>
</dbReference>
<feature type="transmembrane region" description="Helical" evidence="1">
    <location>
        <begin position="5"/>
        <end position="24"/>
    </location>
</feature>
<evidence type="ECO:0000256" key="1">
    <source>
        <dbReference type="SAM" id="Phobius"/>
    </source>
</evidence>
<organism evidence="2 3">
    <name type="scientific">Ornithinibacillus halotolerans</name>
    <dbReference type="NCBI Taxonomy" id="1274357"/>
    <lineage>
        <taxon>Bacteria</taxon>
        <taxon>Bacillati</taxon>
        <taxon>Bacillota</taxon>
        <taxon>Bacilli</taxon>
        <taxon>Bacillales</taxon>
        <taxon>Bacillaceae</taxon>
        <taxon>Ornithinibacillus</taxon>
    </lineage>
</organism>
<dbReference type="Proteomes" id="UP000613512">
    <property type="component" value="Unassembled WGS sequence"/>
</dbReference>
<keyword evidence="1" id="KW-0472">Membrane</keyword>
<evidence type="ECO:0000313" key="3">
    <source>
        <dbReference type="Proteomes" id="UP000613512"/>
    </source>
</evidence>
<reference evidence="2" key="2">
    <citation type="submission" date="2020-09" db="EMBL/GenBank/DDBJ databases">
        <authorList>
            <person name="Sun Q."/>
            <person name="Zhou Y."/>
        </authorList>
    </citation>
    <scope>NUCLEOTIDE SEQUENCE</scope>
    <source>
        <strain evidence="2">CGMCC 1.12408</strain>
    </source>
</reference>